<feature type="region of interest" description="Disordered" evidence="1">
    <location>
        <begin position="100"/>
        <end position="121"/>
    </location>
</feature>
<dbReference type="Proteomes" id="UP000250043">
    <property type="component" value="Unassembled WGS sequence"/>
</dbReference>
<evidence type="ECO:0000256" key="1">
    <source>
        <dbReference type="SAM" id="MobiDB-lite"/>
    </source>
</evidence>
<organism evidence="3 4">
    <name type="scientific">Obba rivulosa</name>
    <dbReference type="NCBI Taxonomy" id="1052685"/>
    <lineage>
        <taxon>Eukaryota</taxon>
        <taxon>Fungi</taxon>
        <taxon>Dikarya</taxon>
        <taxon>Basidiomycota</taxon>
        <taxon>Agaricomycotina</taxon>
        <taxon>Agaricomycetes</taxon>
        <taxon>Polyporales</taxon>
        <taxon>Gelatoporiaceae</taxon>
        <taxon>Obba</taxon>
    </lineage>
</organism>
<protein>
    <submittedName>
        <fullName evidence="3">Uncharacterized protein</fullName>
    </submittedName>
</protein>
<feature type="transmembrane region" description="Helical" evidence="2">
    <location>
        <begin position="125"/>
        <end position="144"/>
    </location>
</feature>
<evidence type="ECO:0000256" key="2">
    <source>
        <dbReference type="SAM" id="Phobius"/>
    </source>
</evidence>
<dbReference type="AlphaFoldDB" id="A0A8E2ARX7"/>
<proteinExistence type="predicted"/>
<gene>
    <name evidence="3" type="ORF">OBBRIDRAFT_835463</name>
</gene>
<keyword evidence="2" id="KW-0472">Membrane</keyword>
<evidence type="ECO:0000313" key="3">
    <source>
        <dbReference type="EMBL" id="OCH89853.1"/>
    </source>
</evidence>
<name>A0A8E2ARX7_9APHY</name>
<dbReference type="OrthoDB" id="2758200at2759"/>
<keyword evidence="2" id="KW-1133">Transmembrane helix</keyword>
<sequence length="162" mass="17986">MMMMVNLGPEFKIANWPCWTDEAKKAIKDMVDTHDVFPIPVYGHDDQLIHPSLYRTILQGATVKVYFSLRHWAISKGDGAGMDAYSADAFAIHVVKPAPPPTPSTPQKCKISTASPVSSPKKRRLGGMSYFIIGFVFALLIAVFTKLDRRVSFAAALTRHIH</sequence>
<evidence type="ECO:0000313" key="4">
    <source>
        <dbReference type="Proteomes" id="UP000250043"/>
    </source>
</evidence>
<reference evidence="3 4" key="1">
    <citation type="submission" date="2016-07" db="EMBL/GenBank/DDBJ databases">
        <title>Draft genome of the white-rot fungus Obba rivulosa 3A-2.</title>
        <authorList>
            <consortium name="DOE Joint Genome Institute"/>
            <person name="Miettinen O."/>
            <person name="Riley R."/>
            <person name="Acob R."/>
            <person name="Barry K."/>
            <person name="Cullen D."/>
            <person name="De Vries R."/>
            <person name="Hainaut M."/>
            <person name="Hatakka A."/>
            <person name="Henrissat B."/>
            <person name="Hilden K."/>
            <person name="Kuo R."/>
            <person name="Labutti K."/>
            <person name="Lipzen A."/>
            <person name="Makela M.R."/>
            <person name="Sandor L."/>
            <person name="Spatafora J.W."/>
            <person name="Grigoriev I.V."/>
            <person name="Hibbett D.S."/>
        </authorList>
    </citation>
    <scope>NUCLEOTIDE SEQUENCE [LARGE SCALE GENOMIC DNA]</scope>
    <source>
        <strain evidence="3 4">3A-2</strain>
    </source>
</reference>
<accession>A0A8E2ARX7</accession>
<keyword evidence="4" id="KW-1185">Reference proteome</keyword>
<dbReference type="EMBL" id="KV722417">
    <property type="protein sequence ID" value="OCH89853.1"/>
    <property type="molecule type" value="Genomic_DNA"/>
</dbReference>
<keyword evidence="2" id="KW-0812">Transmembrane</keyword>